<reference evidence="2 3" key="1">
    <citation type="submission" date="2014-03" db="EMBL/GenBank/DDBJ databases">
        <title>Bradyrhizobium valentinum sp. nov., isolated from effective nodules of Lupinus mariae-josephae, a lupine endemic of basic-lime soils in Eastern Spain.</title>
        <authorList>
            <person name="Duran D."/>
            <person name="Rey L."/>
            <person name="Navarro A."/>
            <person name="Busquets A."/>
            <person name="Imperial J."/>
            <person name="Ruiz-Argueso T."/>
        </authorList>
    </citation>
    <scope>NUCLEOTIDE SEQUENCE [LARGE SCALE GENOMIC DNA]</scope>
    <source>
        <strain evidence="2 3">LmjM3</strain>
    </source>
</reference>
<gene>
    <name evidence="2" type="ORF">CP49_23355</name>
</gene>
<keyword evidence="3" id="KW-1185">Reference proteome</keyword>
<name>A0A0R3MCA4_9BRAD</name>
<accession>A0A0R3MCA4</accession>
<evidence type="ECO:0000256" key="1">
    <source>
        <dbReference type="SAM" id="SignalP"/>
    </source>
</evidence>
<dbReference type="Proteomes" id="UP000051913">
    <property type="component" value="Unassembled WGS sequence"/>
</dbReference>
<organism evidence="2 3">
    <name type="scientific">Bradyrhizobium valentinum</name>
    <dbReference type="NCBI Taxonomy" id="1518501"/>
    <lineage>
        <taxon>Bacteria</taxon>
        <taxon>Pseudomonadati</taxon>
        <taxon>Pseudomonadota</taxon>
        <taxon>Alphaproteobacteria</taxon>
        <taxon>Hyphomicrobiales</taxon>
        <taxon>Nitrobacteraceae</taxon>
        <taxon>Bradyrhizobium</taxon>
    </lineage>
</organism>
<proteinExistence type="predicted"/>
<dbReference type="AlphaFoldDB" id="A0A0R3MCA4"/>
<keyword evidence="1" id="KW-0732">Signal</keyword>
<feature type="signal peptide" evidence="1">
    <location>
        <begin position="1"/>
        <end position="24"/>
    </location>
</feature>
<comment type="caution">
    <text evidence="2">The sequence shown here is derived from an EMBL/GenBank/DDBJ whole genome shotgun (WGS) entry which is preliminary data.</text>
</comment>
<evidence type="ECO:0000313" key="2">
    <source>
        <dbReference type="EMBL" id="KRR14960.1"/>
    </source>
</evidence>
<protein>
    <submittedName>
        <fullName evidence="2">Uncharacterized protein</fullName>
    </submittedName>
</protein>
<sequence>MMKIAFVVAAAVLTTTPLATPAKAQGIKMAQVDMQTGRHFEDRDPGYYYRERRGYDSNATVGVGPGGVTIGPRQRCRMETTTIERDDGRRITRRERVCD</sequence>
<feature type="chain" id="PRO_5006443897" evidence="1">
    <location>
        <begin position="25"/>
        <end position="99"/>
    </location>
</feature>
<evidence type="ECO:0000313" key="3">
    <source>
        <dbReference type="Proteomes" id="UP000051913"/>
    </source>
</evidence>
<dbReference type="EMBL" id="LLXX01000001">
    <property type="protein sequence ID" value="KRR14960.1"/>
    <property type="molecule type" value="Genomic_DNA"/>
</dbReference>
<dbReference type="RefSeq" id="WP_057848260.1">
    <property type="nucleotide sequence ID" value="NZ_LLXX01000001.1"/>
</dbReference>